<comment type="caution">
    <text evidence="2">The sequence shown here is derived from an EMBL/GenBank/DDBJ whole genome shotgun (WGS) entry which is preliminary data.</text>
</comment>
<proteinExistence type="predicted"/>
<accession>A0AAN7PXK8</accession>
<dbReference type="AlphaFoldDB" id="A0AAN7PXK8"/>
<evidence type="ECO:0000313" key="3">
    <source>
        <dbReference type="Proteomes" id="UP001353858"/>
    </source>
</evidence>
<dbReference type="Proteomes" id="UP001353858">
    <property type="component" value="Unassembled WGS sequence"/>
</dbReference>
<evidence type="ECO:0000256" key="1">
    <source>
        <dbReference type="SAM" id="SignalP"/>
    </source>
</evidence>
<evidence type="ECO:0000313" key="2">
    <source>
        <dbReference type="EMBL" id="KAK4878737.1"/>
    </source>
</evidence>
<sequence length="525" mass="62719">MIKVAVFVVATLAVQGVIGAATRYDDDFTFINFWNEIELEIKDVVLRLKNDADDDGYLRTVSAQCKKLAQVVERVIDQLHQETIDHEQGDIIFKRVTYIFQQVHSSLNDAYLYPENSTPTQLKSKLIYNLELVMEHMEQLVFIAKTYCPQLRALLRTILVDFQEFARGFYTENGILEKDVVIYESPKRMVAQINVITKQFTDLLKECNHMEEMRMVLRGYIRYVEEIIHKLEDKPIGDERINVVVQRLVDELRQMFVPLMKMIMNEERIEVKIFKSKLIERFLSINMVFDQLVDLIESESCPIDVKEFLERIIYFYYYTIKQTHFEVRTAYKNTFYGGNYHEEFFGSNQDEEIKKHLGVFDEDFEIETPEELVMRIQKLVQRFNTKSWDTKPVSYYVRDFVQVLEYVADKIAKEVRIGRLAYTENIMNTFYTDLKKMKIELEDKPSRDEFVRYVQKMFVDLYKIVIVEKMQDNGYEHLLLKDICIKFYNFLNDVFYKMDVSEHLEAKVDEHQRKPRFVFIKIVKY</sequence>
<gene>
    <name evidence="2" type="ORF">RN001_011243</name>
</gene>
<keyword evidence="1" id="KW-0732">Signal</keyword>
<protein>
    <submittedName>
        <fullName evidence="2">Uncharacterized protein</fullName>
    </submittedName>
</protein>
<reference evidence="3" key="1">
    <citation type="submission" date="2023-01" db="EMBL/GenBank/DDBJ databases">
        <title>Key to firefly adult light organ development and bioluminescence: homeobox transcription factors regulate luciferase expression and transportation to peroxisome.</title>
        <authorList>
            <person name="Fu X."/>
        </authorList>
    </citation>
    <scope>NUCLEOTIDE SEQUENCE [LARGE SCALE GENOMIC DNA]</scope>
</reference>
<organism evidence="2 3">
    <name type="scientific">Aquatica leii</name>
    <dbReference type="NCBI Taxonomy" id="1421715"/>
    <lineage>
        <taxon>Eukaryota</taxon>
        <taxon>Metazoa</taxon>
        <taxon>Ecdysozoa</taxon>
        <taxon>Arthropoda</taxon>
        <taxon>Hexapoda</taxon>
        <taxon>Insecta</taxon>
        <taxon>Pterygota</taxon>
        <taxon>Neoptera</taxon>
        <taxon>Endopterygota</taxon>
        <taxon>Coleoptera</taxon>
        <taxon>Polyphaga</taxon>
        <taxon>Elateriformia</taxon>
        <taxon>Elateroidea</taxon>
        <taxon>Lampyridae</taxon>
        <taxon>Luciolinae</taxon>
        <taxon>Aquatica</taxon>
    </lineage>
</organism>
<keyword evidence="3" id="KW-1185">Reference proteome</keyword>
<dbReference type="EMBL" id="JARPUR010000004">
    <property type="protein sequence ID" value="KAK4878737.1"/>
    <property type="molecule type" value="Genomic_DNA"/>
</dbReference>
<feature type="signal peptide" evidence="1">
    <location>
        <begin position="1"/>
        <end position="19"/>
    </location>
</feature>
<feature type="chain" id="PRO_5042871854" evidence="1">
    <location>
        <begin position="20"/>
        <end position="525"/>
    </location>
</feature>
<name>A0AAN7PXK8_9COLE</name>